<organism evidence="4 5">
    <name type="scientific">Ferranicluibacter rubi</name>
    <dbReference type="NCBI Taxonomy" id="2715133"/>
    <lineage>
        <taxon>Bacteria</taxon>
        <taxon>Pseudomonadati</taxon>
        <taxon>Pseudomonadota</taxon>
        <taxon>Alphaproteobacteria</taxon>
        <taxon>Hyphomicrobiales</taxon>
        <taxon>Rhizobiaceae</taxon>
        <taxon>Ferranicluibacter</taxon>
    </lineage>
</organism>
<comment type="caution">
    <text evidence="4">The sequence shown here is derived from an EMBL/GenBank/DDBJ whole genome shotgun (WGS) entry which is preliminary data.</text>
</comment>
<feature type="domain" description="Extensin-like C-terminal" evidence="3">
    <location>
        <begin position="152"/>
        <end position="331"/>
    </location>
</feature>
<dbReference type="InterPro" id="IPR009683">
    <property type="entry name" value="Extensin-like_C"/>
</dbReference>
<reference evidence="4" key="1">
    <citation type="submission" date="2020-03" db="EMBL/GenBank/DDBJ databases">
        <title>Ferranicluibacter endophyticum gen. nov., sp. nov., a new genus isolated from Rubus ulmifolius Schott. stem.</title>
        <authorList>
            <person name="Roca-Couso R."/>
            <person name="Flores-Felix J.D."/>
            <person name="Igual J.M."/>
            <person name="Rivas R."/>
        </authorList>
    </citation>
    <scope>NUCLEOTIDE SEQUENCE</scope>
    <source>
        <strain evidence="4">CRRU44</strain>
    </source>
</reference>
<evidence type="ECO:0000256" key="1">
    <source>
        <dbReference type="SAM" id="MobiDB-lite"/>
    </source>
</evidence>
<name>A0AA44CCE8_9HYPH</name>
<evidence type="ECO:0000313" key="5">
    <source>
        <dbReference type="Proteomes" id="UP001155840"/>
    </source>
</evidence>
<keyword evidence="5" id="KW-1185">Reference proteome</keyword>
<feature type="region of interest" description="Disordered" evidence="1">
    <location>
        <begin position="30"/>
        <end position="135"/>
    </location>
</feature>
<dbReference type="Pfam" id="PF06904">
    <property type="entry name" value="Extensin-like_C"/>
    <property type="match status" value="1"/>
</dbReference>
<sequence>MRRRLPLLFPLMVLPAVFILAGAGLPEAGPVPDAKPATVETQTGPVTEKAKELEATSTDGQPVEPAAAEDVPKPETKPVPPATDATPEEPEAGKPESGTKKPAEPDAAKQDTKSDAPASGEAAPADKPAEPKPTTPAAELVITPEEPAAYAQCLTDLKALGATFSEKPRIDDGQGCGIDKPISVSEILPGIKLAPDATLRCEAALELARWTKEAVLPAARVAMSEDGALKSINQASSYICRLRNNASTGKISEHARGNAIDIASFTFRNGETIAIQPRDEDGTLSGAFQRAVTATGCLYFETVLDPGSDEAHENHLHFDVLQRRGNYRYCR</sequence>
<accession>A0AA44CCE8</accession>
<gene>
    <name evidence="4" type="ORF">G8E10_11535</name>
</gene>
<dbReference type="EMBL" id="JAANCM010000005">
    <property type="protein sequence ID" value="NHT76371.1"/>
    <property type="molecule type" value="Genomic_DNA"/>
</dbReference>
<feature type="signal peptide" evidence="2">
    <location>
        <begin position="1"/>
        <end position="28"/>
    </location>
</feature>
<dbReference type="AlphaFoldDB" id="A0AA44CCE8"/>
<feature type="compositionally biased region" description="Basic and acidic residues" evidence="1">
    <location>
        <begin position="91"/>
        <end position="114"/>
    </location>
</feature>
<proteinExistence type="predicted"/>
<evidence type="ECO:0000256" key="2">
    <source>
        <dbReference type="SAM" id="SignalP"/>
    </source>
</evidence>
<feature type="chain" id="PRO_5041403839" evidence="2">
    <location>
        <begin position="29"/>
        <end position="331"/>
    </location>
</feature>
<dbReference type="Proteomes" id="UP001155840">
    <property type="component" value="Unassembled WGS sequence"/>
</dbReference>
<evidence type="ECO:0000259" key="3">
    <source>
        <dbReference type="Pfam" id="PF06904"/>
    </source>
</evidence>
<protein>
    <submittedName>
        <fullName evidence="4">Extensin</fullName>
    </submittedName>
</protein>
<evidence type="ECO:0000313" key="4">
    <source>
        <dbReference type="EMBL" id="NHT76371.1"/>
    </source>
</evidence>
<keyword evidence="2" id="KW-0732">Signal</keyword>
<dbReference type="RefSeq" id="WP_167128999.1">
    <property type="nucleotide sequence ID" value="NZ_JAANCM010000005.1"/>
</dbReference>